<feature type="domain" description="Core-binding (CB)" evidence="8">
    <location>
        <begin position="1"/>
        <end position="85"/>
    </location>
</feature>
<dbReference type="STRING" id="520762.AN619_29410"/>
<keyword evidence="4 6" id="KW-0238">DNA-binding</keyword>
<dbReference type="Proteomes" id="UP000070456">
    <property type="component" value="Unassembled WGS sequence"/>
</dbReference>
<sequence length="274" mass="32627">MVYIVRRYVEYIQKNYCKNTANSYLNDIYQFINWFENTRQEKFEFSILTEYDLKQYRKHIQNQYDSQNTIERKVTSINKFLQWADAEKLIKPLKMQQIKNENYFSLPLTISKKQRNKLLRYVYRTKNLRDILVFELILRASLKVSDLCSLKINDVQFQDNISYITIHNPTRILSLGPRITKILKKYLVERNDSCPYVIVGQKNKNIHEPISRIAIYQILKKYAKEAGFEKINANILRNTSVAMLIEKHDIQTAQKVLGHKLIATTARYIQTTEI</sequence>
<keyword evidence="5" id="KW-0233">DNA recombination</keyword>
<keyword evidence="10" id="KW-1185">Reference proteome</keyword>
<dbReference type="Gene3D" id="1.10.150.130">
    <property type="match status" value="1"/>
</dbReference>
<organism evidence="9 10">
    <name type="scientific">Thermotalea metallivorans</name>
    <dbReference type="NCBI Taxonomy" id="520762"/>
    <lineage>
        <taxon>Bacteria</taxon>
        <taxon>Bacillati</taxon>
        <taxon>Bacillota</taxon>
        <taxon>Clostridia</taxon>
        <taxon>Peptostreptococcales</taxon>
        <taxon>Thermotaleaceae</taxon>
        <taxon>Thermotalea</taxon>
    </lineage>
</organism>
<dbReference type="InterPro" id="IPR010998">
    <property type="entry name" value="Integrase_recombinase_N"/>
</dbReference>
<evidence type="ECO:0000259" key="7">
    <source>
        <dbReference type="PROSITE" id="PS51898"/>
    </source>
</evidence>
<evidence type="ECO:0000313" key="9">
    <source>
        <dbReference type="EMBL" id="KXG73723.1"/>
    </source>
</evidence>
<evidence type="ECO:0000313" key="10">
    <source>
        <dbReference type="Proteomes" id="UP000070456"/>
    </source>
</evidence>
<evidence type="ECO:0000256" key="5">
    <source>
        <dbReference type="ARBA" id="ARBA00023172"/>
    </source>
</evidence>
<dbReference type="Pfam" id="PF02899">
    <property type="entry name" value="Phage_int_SAM_1"/>
    <property type="match status" value="1"/>
</dbReference>
<accession>A0A140KZJ8</accession>
<dbReference type="EMBL" id="LOEE01000080">
    <property type="protein sequence ID" value="KXG73723.1"/>
    <property type="molecule type" value="Genomic_DNA"/>
</dbReference>
<dbReference type="InterPro" id="IPR004107">
    <property type="entry name" value="Integrase_SAM-like_N"/>
</dbReference>
<dbReference type="Pfam" id="PF00589">
    <property type="entry name" value="Phage_integrase"/>
    <property type="match status" value="1"/>
</dbReference>
<feature type="domain" description="Tyr recombinase" evidence="7">
    <location>
        <begin position="105"/>
        <end position="274"/>
    </location>
</feature>
<evidence type="ECO:0000259" key="8">
    <source>
        <dbReference type="PROSITE" id="PS51900"/>
    </source>
</evidence>
<dbReference type="PROSITE" id="PS51898">
    <property type="entry name" value="TYR_RECOMBINASE"/>
    <property type="match status" value="1"/>
</dbReference>
<evidence type="ECO:0000256" key="6">
    <source>
        <dbReference type="PROSITE-ProRule" id="PRU01248"/>
    </source>
</evidence>
<dbReference type="PROSITE" id="PS51900">
    <property type="entry name" value="CB"/>
    <property type="match status" value="1"/>
</dbReference>
<name>A0A140KZJ8_9FIRM</name>
<proteinExistence type="inferred from homology"/>
<evidence type="ECO:0000256" key="1">
    <source>
        <dbReference type="ARBA" id="ARBA00003283"/>
    </source>
</evidence>
<dbReference type="RefSeq" id="WP_068558022.1">
    <property type="nucleotide sequence ID" value="NZ_LOEE01000080.1"/>
</dbReference>
<dbReference type="GO" id="GO:0015074">
    <property type="term" value="P:DNA integration"/>
    <property type="evidence" value="ECO:0007669"/>
    <property type="project" value="UniProtKB-KW"/>
</dbReference>
<gene>
    <name evidence="9" type="primary">xerC_2</name>
    <name evidence="9" type="ORF">AN619_29410</name>
</gene>
<evidence type="ECO:0000256" key="4">
    <source>
        <dbReference type="ARBA" id="ARBA00023125"/>
    </source>
</evidence>
<dbReference type="InterPro" id="IPR011010">
    <property type="entry name" value="DNA_brk_join_enz"/>
</dbReference>
<dbReference type="GO" id="GO:0006310">
    <property type="term" value="P:DNA recombination"/>
    <property type="evidence" value="ECO:0007669"/>
    <property type="project" value="UniProtKB-KW"/>
</dbReference>
<dbReference type="InterPro" id="IPR002104">
    <property type="entry name" value="Integrase_catalytic"/>
</dbReference>
<dbReference type="GO" id="GO:0003677">
    <property type="term" value="F:DNA binding"/>
    <property type="evidence" value="ECO:0007669"/>
    <property type="project" value="UniProtKB-UniRule"/>
</dbReference>
<dbReference type="PANTHER" id="PTHR30349">
    <property type="entry name" value="PHAGE INTEGRASE-RELATED"/>
    <property type="match status" value="1"/>
</dbReference>
<reference evidence="9 10" key="1">
    <citation type="submission" date="2015-12" db="EMBL/GenBank/DDBJ databases">
        <title>Draft genome sequence of the thermoanaerobe Thermotalea metallivorans, an isolate from the runoff channel of the Great Artesian Basin, Australia.</title>
        <authorList>
            <person name="Patel B.K."/>
        </authorList>
    </citation>
    <scope>NUCLEOTIDE SEQUENCE [LARGE SCALE GENOMIC DNA]</scope>
    <source>
        <strain evidence="9 10">B2-1</strain>
    </source>
</reference>
<dbReference type="SUPFAM" id="SSF56349">
    <property type="entry name" value="DNA breaking-rejoining enzymes"/>
    <property type="match status" value="1"/>
</dbReference>
<evidence type="ECO:0000256" key="3">
    <source>
        <dbReference type="ARBA" id="ARBA00022908"/>
    </source>
</evidence>
<dbReference type="PANTHER" id="PTHR30349:SF81">
    <property type="entry name" value="TYROSINE RECOMBINASE XERC"/>
    <property type="match status" value="1"/>
</dbReference>
<evidence type="ECO:0000256" key="2">
    <source>
        <dbReference type="ARBA" id="ARBA00008857"/>
    </source>
</evidence>
<comment type="caution">
    <text evidence="9">The sequence shown here is derived from an EMBL/GenBank/DDBJ whole genome shotgun (WGS) entry which is preliminary data.</text>
</comment>
<dbReference type="InterPro" id="IPR050090">
    <property type="entry name" value="Tyrosine_recombinase_XerCD"/>
</dbReference>
<comment type="similarity">
    <text evidence="2">Belongs to the 'phage' integrase family.</text>
</comment>
<dbReference type="AlphaFoldDB" id="A0A140KZJ8"/>
<dbReference type="Gene3D" id="1.10.443.10">
    <property type="entry name" value="Intergrase catalytic core"/>
    <property type="match status" value="1"/>
</dbReference>
<keyword evidence="3" id="KW-0229">DNA integration</keyword>
<dbReference type="OrthoDB" id="184666at2"/>
<dbReference type="InterPro" id="IPR044068">
    <property type="entry name" value="CB"/>
</dbReference>
<comment type="function">
    <text evidence="1">Site-specific tyrosine recombinase, which acts by catalyzing the cutting and rejoining of the recombining DNA molecules.</text>
</comment>
<protein>
    <submittedName>
        <fullName evidence="9">Tyrosine recombinase XerC</fullName>
    </submittedName>
</protein>
<dbReference type="InterPro" id="IPR013762">
    <property type="entry name" value="Integrase-like_cat_sf"/>
</dbReference>